<dbReference type="PRINTS" id="PR00449">
    <property type="entry name" value="RASTRNSFRMNG"/>
</dbReference>
<dbReference type="PROSITE" id="PS51421">
    <property type="entry name" value="RAS"/>
    <property type="match status" value="1"/>
</dbReference>
<dbReference type="SMART" id="SM00173">
    <property type="entry name" value="RAS"/>
    <property type="match status" value="1"/>
</dbReference>
<dbReference type="PANTHER" id="PTHR47978">
    <property type="match status" value="1"/>
</dbReference>
<sequence>MSDCDYKVKVMLIGDDLEGKAYLASNFFENYFASDYKHTIGIDFHIKSLRVLGKTMTMQIWELLNEERFQSLESLYYRGANGAIIISDITKPNFRDHLDDTIQTIREIIGDIPIILIASKLHSEENQAASREKAILAADDYNISVFTEISSKSNQNSELIFKKLGEQIIRRLGSSPPPKPLGRPLSTRPEFIINNYLKLRLEYGNTNIYVGGELFKQCKYLLLNIPETNIRDYDEINSIDEASEKLDSSMERGKPRKYNISPDVEFWGHCSNLQAWHENDYNSCILHRNLAFPLLRALVKVGDPLAKKVFKEEIAQRIAGGYPSVVEHLINQGYLEYLNEEELNTLLDDRNFIKNLPKWFNDFKDIPKWLSRRIKAKLDNLKCPSCGSKISHTLIKTFLHKDSIRCEFCDRYVTSEL</sequence>
<accession>A0A0F9NV04</accession>
<protein>
    <submittedName>
        <fullName evidence="2">Uncharacterized protein</fullName>
    </submittedName>
</protein>
<dbReference type="Pfam" id="PF00071">
    <property type="entry name" value="Ras"/>
    <property type="match status" value="1"/>
</dbReference>
<dbReference type="CDD" id="cd00154">
    <property type="entry name" value="Rab"/>
    <property type="match status" value="1"/>
</dbReference>
<gene>
    <name evidence="2" type="ORF">LCGC14_0906360</name>
</gene>
<dbReference type="Gene3D" id="3.40.50.300">
    <property type="entry name" value="P-loop containing nucleotide triphosphate hydrolases"/>
    <property type="match status" value="1"/>
</dbReference>
<proteinExistence type="predicted"/>
<dbReference type="InterPro" id="IPR001806">
    <property type="entry name" value="Small_GTPase"/>
</dbReference>
<dbReference type="SUPFAM" id="SSF52540">
    <property type="entry name" value="P-loop containing nucleoside triphosphate hydrolases"/>
    <property type="match status" value="1"/>
</dbReference>
<keyword evidence="1" id="KW-0547">Nucleotide-binding</keyword>
<evidence type="ECO:0000313" key="2">
    <source>
        <dbReference type="EMBL" id="KKN23300.1"/>
    </source>
</evidence>
<comment type="caution">
    <text evidence="2">The sequence shown here is derived from an EMBL/GenBank/DDBJ whole genome shotgun (WGS) entry which is preliminary data.</text>
</comment>
<name>A0A0F9NV04_9ZZZZ</name>
<dbReference type="FunFam" id="3.40.50.300:FF:001447">
    <property type="entry name" value="Ras-related protein Rab-1B"/>
    <property type="match status" value="1"/>
</dbReference>
<dbReference type="AlphaFoldDB" id="A0A0F9NV04"/>
<dbReference type="SMART" id="SM00175">
    <property type="entry name" value="RAB"/>
    <property type="match status" value="1"/>
</dbReference>
<organism evidence="2">
    <name type="scientific">marine sediment metagenome</name>
    <dbReference type="NCBI Taxonomy" id="412755"/>
    <lineage>
        <taxon>unclassified sequences</taxon>
        <taxon>metagenomes</taxon>
        <taxon>ecological metagenomes</taxon>
    </lineage>
</organism>
<reference evidence="2" key="1">
    <citation type="journal article" date="2015" name="Nature">
        <title>Complex archaea that bridge the gap between prokaryotes and eukaryotes.</title>
        <authorList>
            <person name="Spang A."/>
            <person name="Saw J.H."/>
            <person name="Jorgensen S.L."/>
            <person name="Zaremba-Niedzwiedzka K."/>
            <person name="Martijn J."/>
            <person name="Lind A.E."/>
            <person name="van Eijk R."/>
            <person name="Schleper C."/>
            <person name="Guy L."/>
            <person name="Ettema T.J."/>
        </authorList>
    </citation>
    <scope>NUCLEOTIDE SEQUENCE</scope>
</reference>
<dbReference type="PROSITE" id="PS51419">
    <property type="entry name" value="RAB"/>
    <property type="match status" value="1"/>
</dbReference>
<dbReference type="GO" id="GO:0003924">
    <property type="term" value="F:GTPase activity"/>
    <property type="evidence" value="ECO:0007669"/>
    <property type="project" value="InterPro"/>
</dbReference>
<dbReference type="EMBL" id="LAZR01002986">
    <property type="protein sequence ID" value="KKN23300.1"/>
    <property type="molecule type" value="Genomic_DNA"/>
</dbReference>
<evidence type="ECO:0000256" key="1">
    <source>
        <dbReference type="ARBA" id="ARBA00022741"/>
    </source>
</evidence>
<dbReference type="InterPro" id="IPR027417">
    <property type="entry name" value="P-loop_NTPase"/>
</dbReference>
<dbReference type="GO" id="GO:0005525">
    <property type="term" value="F:GTP binding"/>
    <property type="evidence" value="ECO:0007669"/>
    <property type="project" value="InterPro"/>
</dbReference>